<gene>
    <name evidence="4" type="ORF">B9Z19DRAFT_1073019</name>
</gene>
<organism evidence="4 5">
    <name type="scientific">Tuber borchii</name>
    <name type="common">White truffle</name>
    <dbReference type="NCBI Taxonomy" id="42251"/>
    <lineage>
        <taxon>Eukaryota</taxon>
        <taxon>Fungi</taxon>
        <taxon>Dikarya</taxon>
        <taxon>Ascomycota</taxon>
        <taxon>Pezizomycotina</taxon>
        <taxon>Pezizomycetes</taxon>
        <taxon>Pezizales</taxon>
        <taxon>Tuberaceae</taxon>
        <taxon>Tuber</taxon>
    </lineage>
</organism>
<keyword evidence="1 2" id="KW-0238">DNA-binding</keyword>
<dbReference type="Gene3D" id="2.40.50.140">
    <property type="entry name" value="Nucleic acid-binding proteins"/>
    <property type="match status" value="1"/>
</dbReference>
<proteinExistence type="predicted"/>
<comment type="caution">
    <text evidence="4">The sequence shown here is derived from an EMBL/GenBank/DDBJ whole genome shotgun (WGS) entry which is preliminary data.</text>
</comment>
<dbReference type="Proteomes" id="UP000244722">
    <property type="component" value="Unassembled WGS sequence"/>
</dbReference>
<evidence type="ECO:0000256" key="3">
    <source>
        <dbReference type="SAM" id="MobiDB-lite"/>
    </source>
</evidence>
<reference evidence="4 5" key="1">
    <citation type="submission" date="2017-04" db="EMBL/GenBank/DDBJ databases">
        <title>Draft genome sequence of Tuber borchii Vittad., a whitish edible truffle.</title>
        <authorList>
            <consortium name="DOE Joint Genome Institute"/>
            <person name="Murat C."/>
            <person name="Kuo A."/>
            <person name="Barry K.W."/>
            <person name="Clum A."/>
            <person name="Dockter R.B."/>
            <person name="Fauchery L."/>
            <person name="Iotti M."/>
            <person name="Kohler A."/>
            <person name="Labutti K."/>
            <person name="Lindquist E.A."/>
            <person name="Lipzen A."/>
            <person name="Ohm R.A."/>
            <person name="Wang M."/>
            <person name="Grigoriev I.V."/>
            <person name="Zambonelli A."/>
            <person name="Martin F.M."/>
        </authorList>
    </citation>
    <scope>NUCLEOTIDE SEQUENCE [LARGE SCALE GENOMIC DNA]</scope>
    <source>
        <strain evidence="4 5">Tbo3840</strain>
    </source>
</reference>
<dbReference type="Pfam" id="PF00436">
    <property type="entry name" value="SSB"/>
    <property type="match status" value="1"/>
</dbReference>
<protein>
    <recommendedName>
        <fullName evidence="6">Single-strand binding protein family-domain-containing protein</fullName>
    </recommendedName>
</protein>
<evidence type="ECO:0000256" key="1">
    <source>
        <dbReference type="ARBA" id="ARBA00023125"/>
    </source>
</evidence>
<dbReference type="EMBL" id="NESQ01000015">
    <property type="protein sequence ID" value="PUU83305.1"/>
    <property type="molecule type" value="Genomic_DNA"/>
</dbReference>
<dbReference type="OrthoDB" id="1078367at2759"/>
<dbReference type="InterPro" id="IPR012340">
    <property type="entry name" value="NA-bd_OB-fold"/>
</dbReference>
<dbReference type="AlphaFoldDB" id="A0A2T7A6K3"/>
<evidence type="ECO:0000256" key="2">
    <source>
        <dbReference type="PROSITE-ProRule" id="PRU00252"/>
    </source>
</evidence>
<dbReference type="PROSITE" id="PS50935">
    <property type="entry name" value="SSB"/>
    <property type="match status" value="1"/>
</dbReference>
<accession>A0A2T7A6K3</accession>
<dbReference type="SUPFAM" id="SSF50249">
    <property type="entry name" value="Nucleic acid-binding proteins"/>
    <property type="match status" value="1"/>
</dbReference>
<dbReference type="STRING" id="42251.A0A2T7A6K3"/>
<evidence type="ECO:0000313" key="4">
    <source>
        <dbReference type="EMBL" id="PUU83305.1"/>
    </source>
</evidence>
<feature type="region of interest" description="Disordered" evidence="3">
    <location>
        <begin position="139"/>
        <end position="203"/>
    </location>
</feature>
<evidence type="ECO:0008006" key="6">
    <source>
        <dbReference type="Google" id="ProtNLM"/>
    </source>
</evidence>
<sequence>MLSLLRSSPPLAAAGVSVTRCLRGFSRSSAPCSDMSKITISGRLHRPPELTTTSTGRQCIRYTIRSWKGKEKTNYFNFLYITDNARSIEYYTGLPRGSKVVAEGEFSPYRLAKEDGTKVSGYSIFSNALHVIERGQPDEEVAGEDAQAQPAPAPTEGGKTPEHQALAESDGTPEHQAPAESDGTPEHQAPAEGDETPEPHAPN</sequence>
<dbReference type="CDD" id="cd04496">
    <property type="entry name" value="SSB_OBF"/>
    <property type="match status" value="1"/>
</dbReference>
<name>A0A2T7A6K3_TUBBO</name>
<dbReference type="GO" id="GO:0003697">
    <property type="term" value="F:single-stranded DNA binding"/>
    <property type="evidence" value="ECO:0007669"/>
    <property type="project" value="InterPro"/>
</dbReference>
<dbReference type="InterPro" id="IPR000424">
    <property type="entry name" value="Primosome_PriB/ssb"/>
</dbReference>
<keyword evidence="5" id="KW-1185">Reference proteome</keyword>
<evidence type="ECO:0000313" key="5">
    <source>
        <dbReference type="Proteomes" id="UP000244722"/>
    </source>
</evidence>